<keyword evidence="5 11" id="KW-0645">Protease</keyword>
<reference evidence="15" key="1">
    <citation type="submission" date="2023-07" db="EMBL/GenBank/DDBJ databases">
        <title>Black Yeasts Isolated from many extreme environments.</title>
        <authorList>
            <person name="Coleine C."/>
            <person name="Stajich J.E."/>
            <person name="Selbmann L."/>
        </authorList>
    </citation>
    <scope>NUCLEOTIDE SEQUENCE</scope>
    <source>
        <strain evidence="15">CCFEE 5485</strain>
    </source>
</reference>
<comment type="subcellular location">
    <subcellularLocation>
        <location evidence="3">Secreted</location>
        <location evidence="3">Extracellular space</location>
    </subcellularLocation>
</comment>
<evidence type="ECO:0000256" key="6">
    <source>
        <dbReference type="ARBA" id="ARBA00022723"/>
    </source>
</evidence>
<feature type="binding site" evidence="11">
    <location>
        <position position="654"/>
    </location>
    <ligand>
        <name>Ca(2+)</name>
        <dbReference type="ChEBI" id="CHEBI:29108"/>
    </ligand>
</feature>
<keyword evidence="9 11" id="KW-0106">Calcium</keyword>
<evidence type="ECO:0000256" key="10">
    <source>
        <dbReference type="ARBA" id="ARBA00023145"/>
    </source>
</evidence>
<evidence type="ECO:0000256" key="13">
    <source>
        <dbReference type="SAM" id="SignalP"/>
    </source>
</evidence>
<dbReference type="Proteomes" id="UP001274830">
    <property type="component" value="Unassembled WGS sequence"/>
</dbReference>
<name>A0AAE1C558_9PEZI</name>
<proteinExistence type="predicted"/>
<dbReference type="GO" id="GO:0046872">
    <property type="term" value="F:metal ion binding"/>
    <property type="evidence" value="ECO:0007669"/>
    <property type="project" value="UniProtKB-UniRule"/>
</dbReference>
<evidence type="ECO:0000313" key="15">
    <source>
        <dbReference type="EMBL" id="KAK3678498.1"/>
    </source>
</evidence>
<feature type="binding site" evidence="11">
    <location>
        <position position="633"/>
    </location>
    <ligand>
        <name>Ca(2+)</name>
        <dbReference type="ChEBI" id="CHEBI:29108"/>
    </ligand>
</feature>
<dbReference type="EMBL" id="JAUTXT010000004">
    <property type="protein sequence ID" value="KAK3678498.1"/>
    <property type="molecule type" value="Genomic_DNA"/>
</dbReference>
<dbReference type="CDD" id="cd04056">
    <property type="entry name" value="Peptidases_S53"/>
    <property type="match status" value="1"/>
</dbReference>
<evidence type="ECO:0000256" key="3">
    <source>
        <dbReference type="ARBA" id="ARBA00004239"/>
    </source>
</evidence>
<keyword evidence="13" id="KW-0732">Signal</keyword>
<feature type="compositionally biased region" description="Pro residues" evidence="12">
    <location>
        <begin position="203"/>
        <end position="213"/>
    </location>
</feature>
<dbReference type="GO" id="GO:0008240">
    <property type="term" value="F:tripeptidyl-peptidase activity"/>
    <property type="evidence" value="ECO:0007669"/>
    <property type="project" value="UniProtKB-EC"/>
</dbReference>
<keyword evidence="7 11" id="KW-0378">Hydrolase</keyword>
<dbReference type="GO" id="GO:0006508">
    <property type="term" value="P:proteolysis"/>
    <property type="evidence" value="ECO:0007669"/>
    <property type="project" value="UniProtKB-KW"/>
</dbReference>
<keyword evidence="8 11" id="KW-0720">Serine protease</keyword>
<dbReference type="AlphaFoldDB" id="A0AAE1C558"/>
<feature type="domain" description="Peptidase S53" evidence="14">
    <location>
        <begin position="235"/>
        <end position="674"/>
    </location>
</feature>
<dbReference type="InterPro" id="IPR030400">
    <property type="entry name" value="Sedolisin_dom"/>
</dbReference>
<dbReference type="GO" id="GO:0005576">
    <property type="term" value="C:extracellular region"/>
    <property type="evidence" value="ECO:0007669"/>
    <property type="project" value="UniProtKB-SubCell"/>
</dbReference>
<dbReference type="CDD" id="cd11377">
    <property type="entry name" value="Pro-peptidase_S53"/>
    <property type="match status" value="1"/>
</dbReference>
<gene>
    <name evidence="15" type="ORF">LTR78_001795</name>
</gene>
<dbReference type="EC" id="3.4.14.10" evidence="4"/>
<dbReference type="InterPro" id="IPR050819">
    <property type="entry name" value="Tripeptidyl-peptidase_I"/>
</dbReference>
<dbReference type="GO" id="GO:0004252">
    <property type="term" value="F:serine-type endopeptidase activity"/>
    <property type="evidence" value="ECO:0007669"/>
    <property type="project" value="UniProtKB-UniRule"/>
</dbReference>
<evidence type="ECO:0000256" key="4">
    <source>
        <dbReference type="ARBA" id="ARBA00012462"/>
    </source>
</evidence>
<dbReference type="InterPro" id="IPR036852">
    <property type="entry name" value="Peptidase_S8/S53_dom_sf"/>
</dbReference>
<feature type="active site" description="Charge relay system" evidence="11">
    <location>
        <position position="592"/>
    </location>
</feature>
<dbReference type="SMART" id="SM00944">
    <property type="entry name" value="Pro-kuma_activ"/>
    <property type="match status" value="1"/>
</dbReference>
<evidence type="ECO:0000256" key="7">
    <source>
        <dbReference type="ARBA" id="ARBA00022801"/>
    </source>
</evidence>
<keyword evidence="10" id="KW-0865">Zymogen</keyword>
<accession>A0AAE1C558</accession>
<feature type="active site" description="Charge relay system" evidence="11">
    <location>
        <position position="312"/>
    </location>
</feature>
<evidence type="ECO:0000256" key="1">
    <source>
        <dbReference type="ARBA" id="ARBA00001910"/>
    </source>
</evidence>
<evidence type="ECO:0000256" key="2">
    <source>
        <dbReference type="ARBA" id="ARBA00002451"/>
    </source>
</evidence>
<dbReference type="Pfam" id="PF09286">
    <property type="entry name" value="Pro-kuma_activ"/>
    <property type="match status" value="1"/>
</dbReference>
<feature type="active site" description="Charge relay system" evidence="11">
    <location>
        <position position="316"/>
    </location>
</feature>
<organism evidence="15 16">
    <name type="scientific">Recurvomyces mirabilis</name>
    <dbReference type="NCBI Taxonomy" id="574656"/>
    <lineage>
        <taxon>Eukaryota</taxon>
        <taxon>Fungi</taxon>
        <taxon>Dikarya</taxon>
        <taxon>Ascomycota</taxon>
        <taxon>Pezizomycotina</taxon>
        <taxon>Dothideomycetes</taxon>
        <taxon>Dothideomycetidae</taxon>
        <taxon>Mycosphaerellales</taxon>
        <taxon>Teratosphaeriaceae</taxon>
        <taxon>Recurvomyces</taxon>
    </lineage>
</organism>
<feature type="chain" id="PRO_5041950389" description="tripeptidyl-peptidase II" evidence="13">
    <location>
        <begin position="17"/>
        <end position="675"/>
    </location>
</feature>
<evidence type="ECO:0000256" key="12">
    <source>
        <dbReference type="SAM" id="MobiDB-lite"/>
    </source>
</evidence>
<feature type="region of interest" description="Disordered" evidence="12">
    <location>
        <begin position="178"/>
        <end position="230"/>
    </location>
</feature>
<keyword evidence="6 11" id="KW-0479">Metal-binding</keyword>
<dbReference type="InterPro" id="IPR000209">
    <property type="entry name" value="Peptidase_S8/S53_dom"/>
</dbReference>
<sequence>MLRLFVASLTLSVAIGLPVHDYVVHEERPATARQVLKRRAGLNPDAVLPIKIGLVQSGLDQAYDWVMDVSHPESSAYASYLTVAEVNDLFKPEPESIDAVREWLSQVADIDQKDILWSKNGWLAANIPVHAAEKAFRTSYFEHADREGRIRVGCDSYSLPSHIQSHVDYITPGVKSSPPLRKRSVSRNKPVWGPSWGPGGPGRRPPQWAPPNHGPWQMPPGAHGLPPDLQDCGRNITPTCIRALYDIPKAHLKDSVNALGLFEDGDFYAQSDLNAFFTQYAPNVPNGTHPIPAFIDGAKAPVAASDPTNTGESDIDMDMSYSLIYPQDVVLYQVDDSFYSADYNLTGFFNTFLDALDGSYCTYNYDGLAGDTPGVDPTYPDPNPGGYKGQLQCGVYAPTRVISVSYGEAEADVSARYQYRQCNEIMKLVLQGHTILLASGDYGVASFPGDDNPNGCLSGDGQNATIYNPDFVSSCPYILSVGATQLYSNQTVNDPESVMQDNLGPGAELFASHGGFSNRYKAPAYQKSALDTYFSKHDPGLPYYIAGPNGTNIGANGGVYNRAGRGIPDVSANGANFRAYTNGTDYHWYGTSLAAPLWASVLTLINEERTAVGKGPVGFVNPVLYENPWTLKDITNGSNPNCGSSGFAAVSGWDPATGLGTPNYPKLLQLFMSLP</sequence>
<dbReference type="Pfam" id="PF00082">
    <property type="entry name" value="Peptidase_S8"/>
    <property type="match status" value="1"/>
</dbReference>
<dbReference type="PANTHER" id="PTHR14218">
    <property type="entry name" value="PROTEASE S8 TRIPEPTIDYL PEPTIDASE I CLN2"/>
    <property type="match status" value="1"/>
</dbReference>
<dbReference type="PROSITE" id="PS51695">
    <property type="entry name" value="SEDOLISIN"/>
    <property type="match status" value="1"/>
</dbReference>
<dbReference type="SUPFAM" id="SSF54897">
    <property type="entry name" value="Protease propeptides/inhibitors"/>
    <property type="match status" value="1"/>
</dbReference>
<evidence type="ECO:0000256" key="5">
    <source>
        <dbReference type="ARBA" id="ARBA00022670"/>
    </source>
</evidence>
<evidence type="ECO:0000256" key="9">
    <source>
        <dbReference type="ARBA" id="ARBA00022837"/>
    </source>
</evidence>
<dbReference type="SUPFAM" id="SSF52743">
    <property type="entry name" value="Subtilisin-like"/>
    <property type="match status" value="1"/>
</dbReference>
<evidence type="ECO:0000313" key="16">
    <source>
        <dbReference type="Proteomes" id="UP001274830"/>
    </source>
</evidence>
<feature type="binding site" evidence="11">
    <location>
        <position position="634"/>
    </location>
    <ligand>
        <name>Ca(2+)</name>
        <dbReference type="ChEBI" id="CHEBI:29108"/>
    </ligand>
</feature>
<evidence type="ECO:0000259" key="14">
    <source>
        <dbReference type="PROSITE" id="PS51695"/>
    </source>
</evidence>
<dbReference type="InterPro" id="IPR015366">
    <property type="entry name" value="S53_propep"/>
</dbReference>
<feature type="binding site" evidence="11">
    <location>
        <position position="652"/>
    </location>
    <ligand>
        <name>Ca(2+)</name>
        <dbReference type="ChEBI" id="CHEBI:29108"/>
    </ligand>
</feature>
<evidence type="ECO:0000256" key="8">
    <source>
        <dbReference type="ARBA" id="ARBA00022825"/>
    </source>
</evidence>
<comment type="catalytic activity">
    <reaction evidence="1">
        <text>Release of an N-terminal tripeptide from a polypeptide.</text>
        <dbReference type="EC" id="3.4.14.10"/>
    </reaction>
</comment>
<comment type="cofactor">
    <cofactor evidence="11">
        <name>Ca(2+)</name>
        <dbReference type="ChEBI" id="CHEBI:29108"/>
    </cofactor>
    <text evidence="11">Binds 1 Ca(2+) ion per subunit.</text>
</comment>
<evidence type="ECO:0000256" key="11">
    <source>
        <dbReference type="PROSITE-ProRule" id="PRU01032"/>
    </source>
</evidence>
<comment type="caution">
    <text evidence="15">The sequence shown here is derived from an EMBL/GenBank/DDBJ whole genome shotgun (WGS) entry which is preliminary data.</text>
</comment>
<comment type="function">
    <text evidence="2">Secreted tripeptidyl-peptidase which degrades proteins at acidic pHs and is involved in virulence.</text>
</comment>
<dbReference type="PANTHER" id="PTHR14218:SF19">
    <property type="entry name" value="SERINE PROTEASE AORO, PUTATIVE (AFU_ORTHOLOGUE AFUA_6G10250)-RELATED"/>
    <property type="match status" value="1"/>
</dbReference>
<dbReference type="Gene3D" id="3.40.50.200">
    <property type="entry name" value="Peptidase S8/S53 domain"/>
    <property type="match status" value="1"/>
</dbReference>
<feature type="signal peptide" evidence="13">
    <location>
        <begin position="1"/>
        <end position="16"/>
    </location>
</feature>
<protein>
    <recommendedName>
        <fullName evidence="4">tripeptidyl-peptidase II</fullName>
        <ecNumber evidence="4">3.4.14.10</ecNumber>
    </recommendedName>
</protein>
<keyword evidence="16" id="KW-1185">Reference proteome</keyword>